<feature type="region of interest" description="Disordered" evidence="1">
    <location>
        <begin position="77"/>
        <end position="102"/>
    </location>
</feature>
<reference evidence="2 3" key="1">
    <citation type="submission" date="2021-06" db="EMBL/GenBank/DDBJ databases">
        <authorList>
            <person name="Palmer J.M."/>
        </authorList>
    </citation>
    <scope>NUCLEOTIDE SEQUENCE [LARGE SCALE GENOMIC DNA]</scope>
    <source>
        <strain evidence="2 3">XC_2019</strain>
        <tissue evidence="2">Muscle</tissue>
    </source>
</reference>
<protein>
    <submittedName>
        <fullName evidence="2">Uncharacterized protein</fullName>
    </submittedName>
</protein>
<dbReference type="EMBL" id="JAHRIN010037151">
    <property type="protein sequence ID" value="MEQ2204687.1"/>
    <property type="molecule type" value="Genomic_DNA"/>
</dbReference>
<evidence type="ECO:0000256" key="1">
    <source>
        <dbReference type="SAM" id="MobiDB-lite"/>
    </source>
</evidence>
<sequence length="102" mass="12285">NTIYFQCMSTRNEIKYSQIQSFPQKRNKYNEKFLLESKLILIEDKSERSKKKKIHNQNYQIEYLSYKSHKITEAKQSQDNFKNTNVSLTSRHCHTAHETQQP</sequence>
<name>A0ABV0RAI1_9TELE</name>
<organism evidence="2 3">
    <name type="scientific">Xenoophorus captivus</name>
    <dbReference type="NCBI Taxonomy" id="1517983"/>
    <lineage>
        <taxon>Eukaryota</taxon>
        <taxon>Metazoa</taxon>
        <taxon>Chordata</taxon>
        <taxon>Craniata</taxon>
        <taxon>Vertebrata</taxon>
        <taxon>Euteleostomi</taxon>
        <taxon>Actinopterygii</taxon>
        <taxon>Neopterygii</taxon>
        <taxon>Teleostei</taxon>
        <taxon>Neoteleostei</taxon>
        <taxon>Acanthomorphata</taxon>
        <taxon>Ovalentaria</taxon>
        <taxon>Atherinomorphae</taxon>
        <taxon>Cyprinodontiformes</taxon>
        <taxon>Goodeidae</taxon>
        <taxon>Xenoophorus</taxon>
    </lineage>
</organism>
<comment type="caution">
    <text evidence="2">The sequence shown here is derived from an EMBL/GenBank/DDBJ whole genome shotgun (WGS) entry which is preliminary data.</text>
</comment>
<proteinExistence type="predicted"/>
<evidence type="ECO:0000313" key="3">
    <source>
        <dbReference type="Proteomes" id="UP001434883"/>
    </source>
</evidence>
<gene>
    <name evidence="2" type="ORF">XENOCAPTIV_017020</name>
</gene>
<feature type="compositionally biased region" description="Polar residues" evidence="1">
    <location>
        <begin position="77"/>
        <end position="90"/>
    </location>
</feature>
<feature type="non-terminal residue" evidence="2">
    <location>
        <position position="1"/>
    </location>
</feature>
<evidence type="ECO:0000313" key="2">
    <source>
        <dbReference type="EMBL" id="MEQ2204687.1"/>
    </source>
</evidence>
<keyword evidence="3" id="KW-1185">Reference proteome</keyword>
<dbReference type="Proteomes" id="UP001434883">
    <property type="component" value="Unassembled WGS sequence"/>
</dbReference>
<accession>A0ABV0RAI1</accession>